<evidence type="ECO:0000256" key="1">
    <source>
        <dbReference type="SAM" id="MobiDB-lite"/>
    </source>
</evidence>
<keyword evidence="3" id="KW-1185">Reference proteome</keyword>
<evidence type="ECO:0000313" key="3">
    <source>
        <dbReference type="Proteomes" id="UP001552479"/>
    </source>
</evidence>
<sequence>MAGTWPEALESACPEHSGEEAARAPRRLARRPDPAARRAVIPLVAGAAALADLCRTEAQPSVRVPLLPALGDAAAAAERAASASTEHEGYERYEAAQPGYQAVLQDEELRAAVEDVLTLRIGS</sequence>
<comment type="caution">
    <text evidence="2">The sequence shown here is derived from an EMBL/GenBank/DDBJ whole genome shotgun (WGS) entry which is preliminary data.</text>
</comment>
<dbReference type="RefSeq" id="WP_366086380.1">
    <property type="nucleotide sequence ID" value="NZ_JBFASG010000001.1"/>
</dbReference>
<gene>
    <name evidence="2" type="ORF">AB0L03_01390</name>
</gene>
<evidence type="ECO:0000313" key="2">
    <source>
        <dbReference type="EMBL" id="MEV4921504.1"/>
    </source>
</evidence>
<accession>A0ABV3IN34</accession>
<reference evidence="2 3" key="1">
    <citation type="submission" date="2024-06" db="EMBL/GenBank/DDBJ databases">
        <title>The Natural Products Discovery Center: Release of the First 8490 Sequenced Strains for Exploring Actinobacteria Biosynthetic Diversity.</title>
        <authorList>
            <person name="Kalkreuter E."/>
            <person name="Kautsar S.A."/>
            <person name="Yang D."/>
            <person name="Bader C.D."/>
            <person name="Teijaro C.N."/>
            <person name="Fluegel L."/>
            <person name="Davis C.M."/>
            <person name="Simpson J.R."/>
            <person name="Lauterbach L."/>
            <person name="Steele A.D."/>
            <person name="Gui C."/>
            <person name="Meng S."/>
            <person name="Li G."/>
            <person name="Viehrig K."/>
            <person name="Ye F."/>
            <person name="Su P."/>
            <person name="Kiefer A.F."/>
            <person name="Nichols A."/>
            <person name="Cepeda A.J."/>
            <person name="Yan W."/>
            <person name="Fan B."/>
            <person name="Jiang Y."/>
            <person name="Adhikari A."/>
            <person name="Zheng C.-J."/>
            <person name="Schuster L."/>
            <person name="Cowan T.M."/>
            <person name="Smanski M.J."/>
            <person name="Chevrette M.G."/>
            <person name="De Carvalho L.P.S."/>
            <person name="Shen B."/>
        </authorList>
    </citation>
    <scope>NUCLEOTIDE SEQUENCE [LARGE SCALE GENOMIC DNA]</scope>
    <source>
        <strain evidence="2 3">NPDC053791</strain>
    </source>
</reference>
<protein>
    <submittedName>
        <fullName evidence="2">Uncharacterized protein</fullName>
    </submittedName>
</protein>
<proteinExistence type="predicted"/>
<dbReference type="EMBL" id="JBFASG010000001">
    <property type="protein sequence ID" value="MEV4921504.1"/>
    <property type="molecule type" value="Genomic_DNA"/>
</dbReference>
<name>A0ABV3IN34_9ACTN</name>
<feature type="region of interest" description="Disordered" evidence="1">
    <location>
        <begin position="1"/>
        <end position="33"/>
    </location>
</feature>
<organism evidence="2 3">
    <name type="scientific">Streptomyces roseoverticillatus</name>
    <dbReference type="NCBI Taxonomy" id="66429"/>
    <lineage>
        <taxon>Bacteria</taxon>
        <taxon>Bacillati</taxon>
        <taxon>Actinomycetota</taxon>
        <taxon>Actinomycetes</taxon>
        <taxon>Kitasatosporales</taxon>
        <taxon>Streptomycetaceae</taxon>
        <taxon>Streptomyces</taxon>
    </lineage>
</organism>
<dbReference type="Proteomes" id="UP001552479">
    <property type="component" value="Unassembled WGS sequence"/>
</dbReference>